<evidence type="ECO:0000313" key="2">
    <source>
        <dbReference type="Proteomes" id="UP000515140"/>
    </source>
</evidence>
<feature type="region of interest" description="Disordered" evidence="1">
    <location>
        <begin position="38"/>
        <end position="95"/>
    </location>
</feature>
<feature type="compositionally biased region" description="Basic and acidic residues" evidence="1">
    <location>
        <begin position="69"/>
        <end position="79"/>
    </location>
</feature>
<gene>
    <name evidence="3" type="primary">BAALC</name>
</gene>
<evidence type="ECO:0000313" key="3">
    <source>
        <dbReference type="RefSeq" id="XP_020823894.1"/>
    </source>
</evidence>
<dbReference type="CTD" id="79870"/>
<dbReference type="GO" id="GO:0005737">
    <property type="term" value="C:cytoplasm"/>
    <property type="evidence" value="ECO:0007669"/>
    <property type="project" value="InterPro"/>
</dbReference>
<dbReference type="PANTHER" id="PTHR14731:SF0">
    <property type="entry name" value="BRAIN AND ACUTE LEUKEMIA CYTOPLASMIC PROTEIN"/>
    <property type="match status" value="1"/>
</dbReference>
<name>A0A6P5IZ88_PHACI</name>
<dbReference type="RefSeq" id="XP_020823894.1">
    <property type="nucleotide sequence ID" value="XM_020968235.1"/>
</dbReference>
<dbReference type="PANTHER" id="PTHR14731">
    <property type="entry name" value="BRAIN AND ACUTE LEUKEMIA CYTOPLASMIC PROTEIN"/>
    <property type="match status" value="1"/>
</dbReference>
<keyword evidence="2" id="KW-1185">Reference proteome</keyword>
<sequence length="95" mass="10257">MGCGGSRADAIEPRYYESWTRETESTWLTNTDTDLQLSATATAAGLSPGEQDSGPEAGGLRDQGSLYAGEKRTQADVSKRSHHQCYPKHPTNGQI</sequence>
<evidence type="ECO:0000256" key="1">
    <source>
        <dbReference type="SAM" id="MobiDB-lite"/>
    </source>
</evidence>
<dbReference type="InterPro" id="IPR009728">
    <property type="entry name" value="BAALC"/>
</dbReference>
<dbReference type="Proteomes" id="UP000515140">
    <property type="component" value="Unplaced"/>
</dbReference>
<dbReference type="GeneID" id="110195441"/>
<accession>A0A6P5IZ88</accession>
<dbReference type="Pfam" id="PF06989">
    <property type="entry name" value="BAALC_N"/>
    <property type="match status" value="1"/>
</dbReference>
<organism evidence="2 3">
    <name type="scientific">Phascolarctos cinereus</name>
    <name type="common">Koala</name>
    <dbReference type="NCBI Taxonomy" id="38626"/>
    <lineage>
        <taxon>Eukaryota</taxon>
        <taxon>Metazoa</taxon>
        <taxon>Chordata</taxon>
        <taxon>Craniata</taxon>
        <taxon>Vertebrata</taxon>
        <taxon>Euteleostomi</taxon>
        <taxon>Mammalia</taxon>
        <taxon>Metatheria</taxon>
        <taxon>Diprotodontia</taxon>
        <taxon>Phascolarctidae</taxon>
        <taxon>Phascolarctos</taxon>
    </lineage>
</organism>
<protein>
    <submittedName>
        <fullName evidence="3">Brain and acute leukemia cytoplasmic protein isoform X2</fullName>
    </submittedName>
</protein>
<reference evidence="3" key="1">
    <citation type="submission" date="2025-08" db="UniProtKB">
        <authorList>
            <consortium name="RefSeq"/>
        </authorList>
    </citation>
    <scope>IDENTIFICATION</scope>
    <source>
        <tissue evidence="3">Spleen</tissue>
    </source>
</reference>
<proteinExistence type="predicted"/>
<dbReference type="AlphaFoldDB" id="A0A6P5IZ88"/>